<protein>
    <recommendedName>
        <fullName evidence="2">histidine kinase</fullName>
        <ecNumber evidence="2">2.7.13.3</ecNumber>
    </recommendedName>
</protein>
<proteinExistence type="predicted"/>
<feature type="chain" id="PRO_5023905097" description="histidine kinase" evidence="8">
    <location>
        <begin position="20"/>
        <end position="1062"/>
    </location>
</feature>
<dbReference type="SMART" id="SM00062">
    <property type="entry name" value="PBPb"/>
    <property type="match status" value="2"/>
</dbReference>
<dbReference type="PROSITE" id="PS51257">
    <property type="entry name" value="PROKAR_LIPOPROTEIN"/>
    <property type="match status" value="1"/>
</dbReference>
<dbReference type="SMART" id="SM00448">
    <property type="entry name" value="REC"/>
    <property type="match status" value="1"/>
</dbReference>
<dbReference type="PROSITE" id="PS50113">
    <property type="entry name" value="PAC"/>
    <property type="match status" value="1"/>
</dbReference>
<dbReference type="Pfam" id="PF02518">
    <property type="entry name" value="HATPase_c"/>
    <property type="match status" value="1"/>
</dbReference>
<evidence type="ECO:0000256" key="2">
    <source>
        <dbReference type="ARBA" id="ARBA00012438"/>
    </source>
</evidence>
<keyword evidence="3 7" id="KW-0597">Phosphoprotein</keyword>
<dbReference type="CDD" id="cd16922">
    <property type="entry name" value="HATPase_EvgS-ArcB-TorS-like"/>
    <property type="match status" value="1"/>
</dbReference>
<dbReference type="InterPro" id="IPR049870">
    <property type="entry name" value="BvgS-like_periplasmic1"/>
</dbReference>
<dbReference type="PANTHER" id="PTHR43047">
    <property type="entry name" value="TWO-COMPONENT HISTIDINE PROTEIN KINASE"/>
    <property type="match status" value="1"/>
</dbReference>
<dbReference type="GO" id="GO:0005886">
    <property type="term" value="C:plasma membrane"/>
    <property type="evidence" value="ECO:0007669"/>
    <property type="project" value="TreeGrafter"/>
</dbReference>
<dbReference type="InterPro" id="IPR036097">
    <property type="entry name" value="HisK_dim/P_sf"/>
</dbReference>
<dbReference type="CDD" id="cd17546">
    <property type="entry name" value="REC_hyHK_CKI1_RcsC-like"/>
    <property type="match status" value="1"/>
</dbReference>
<evidence type="ECO:0000259" key="11">
    <source>
        <dbReference type="PROSITE" id="PS50112"/>
    </source>
</evidence>
<evidence type="ECO:0000259" key="9">
    <source>
        <dbReference type="PROSITE" id="PS50109"/>
    </source>
</evidence>
<gene>
    <name evidence="13" type="ORF">FE240_04800</name>
</gene>
<evidence type="ECO:0000259" key="10">
    <source>
        <dbReference type="PROSITE" id="PS50110"/>
    </source>
</evidence>
<feature type="domain" description="PAS" evidence="11">
    <location>
        <begin position="563"/>
        <end position="637"/>
    </location>
</feature>
<dbReference type="RefSeq" id="WP_193003589.1">
    <property type="nucleotide sequence ID" value="NZ_CP040449.1"/>
</dbReference>
<dbReference type="SUPFAM" id="SSF52172">
    <property type="entry name" value="CheY-like"/>
    <property type="match status" value="1"/>
</dbReference>
<dbReference type="PRINTS" id="PR00344">
    <property type="entry name" value="BCTRLSENSOR"/>
</dbReference>
<dbReference type="Pfam" id="PF00072">
    <property type="entry name" value="Response_reg"/>
    <property type="match status" value="1"/>
</dbReference>
<dbReference type="SUPFAM" id="SSF47384">
    <property type="entry name" value="Homodimeric domain of signal transducing histidine kinase"/>
    <property type="match status" value="1"/>
</dbReference>
<evidence type="ECO:0000256" key="4">
    <source>
        <dbReference type="ARBA" id="ARBA00022679"/>
    </source>
</evidence>
<dbReference type="Proteomes" id="UP000594034">
    <property type="component" value="Chromosome"/>
</dbReference>
<reference evidence="13 14" key="1">
    <citation type="submission" date="2019-05" db="EMBL/GenBank/DDBJ databases">
        <title>OXA-830, a novel chromosomally encoded expanded-spectrum class D beta-lactamase in Aeromonas simiae.</title>
        <authorList>
            <person name="Zhou W."/>
            <person name="Chen Q."/>
        </authorList>
    </citation>
    <scope>NUCLEOTIDE SEQUENCE [LARGE SCALE GENOMIC DNA]</scope>
    <source>
        <strain evidence="13 14">A6</strain>
    </source>
</reference>
<dbReference type="CDD" id="cd13705">
    <property type="entry name" value="PBP2_BvgS_D1"/>
    <property type="match status" value="1"/>
</dbReference>
<evidence type="ECO:0000313" key="13">
    <source>
        <dbReference type="EMBL" id="QFI54074.1"/>
    </source>
</evidence>
<dbReference type="InterPro" id="IPR005467">
    <property type="entry name" value="His_kinase_dom"/>
</dbReference>
<dbReference type="EC" id="2.7.13.3" evidence="2"/>
<evidence type="ECO:0000256" key="1">
    <source>
        <dbReference type="ARBA" id="ARBA00000085"/>
    </source>
</evidence>
<dbReference type="SMART" id="SM00091">
    <property type="entry name" value="PAS"/>
    <property type="match status" value="1"/>
</dbReference>
<evidence type="ECO:0000256" key="7">
    <source>
        <dbReference type="PROSITE-ProRule" id="PRU00169"/>
    </source>
</evidence>
<dbReference type="SMART" id="SM00387">
    <property type="entry name" value="HATPase_c"/>
    <property type="match status" value="1"/>
</dbReference>
<dbReference type="GO" id="GO:0009927">
    <property type="term" value="F:histidine phosphotransfer kinase activity"/>
    <property type="evidence" value="ECO:0007669"/>
    <property type="project" value="TreeGrafter"/>
</dbReference>
<dbReference type="Pfam" id="PF00497">
    <property type="entry name" value="SBP_bac_3"/>
    <property type="match status" value="1"/>
</dbReference>
<dbReference type="PANTHER" id="PTHR43047:SF72">
    <property type="entry name" value="OSMOSENSING HISTIDINE PROTEIN KINASE SLN1"/>
    <property type="match status" value="1"/>
</dbReference>
<evidence type="ECO:0000256" key="8">
    <source>
        <dbReference type="SAM" id="SignalP"/>
    </source>
</evidence>
<dbReference type="KEGG" id="asim:FE240_04800"/>
<dbReference type="EMBL" id="CP040449">
    <property type="protein sequence ID" value="QFI54074.1"/>
    <property type="molecule type" value="Genomic_DNA"/>
</dbReference>
<dbReference type="NCBIfam" id="TIGR00229">
    <property type="entry name" value="sensory_box"/>
    <property type="match status" value="1"/>
</dbReference>
<dbReference type="InterPro" id="IPR001638">
    <property type="entry name" value="Solute-binding_3/MltF_N"/>
</dbReference>
<keyword evidence="4" id="KW-0808">Transferase</keyword>
<dbReference type="InterPro" id="IPR001789">
    <property type="entry name" value="Sig_transdc_resp-reg_receiver"/>
</dbReference>
<dbReference type="InterPro" id="IPR003594">
    <property type="entry name" value="HATPase_dom"/>
</dbReference>
<accession>A0A5J6WUX6</accession>
<feature type="domain" description="Response regulatory" evidence="10">
    <location>
        <begin position="947"/>
        <end position="1061"/>
    </location>
</feature>
<feature type="domain" description="Histidine kinase" evidence="9">
    <location>
        <begin position="710"/>
        <end position="927"/>
    </location>
</feature>
<evidence type="ECO:0000256" key="5">
    <source>
        <dbReference type="ARBA" id="ARBA00022729"/>
    </source>
</evidence>
<dbReference type="GO" id="GO:0000155">
    <property type="term" value="F:phosphorelay sensor kinase activity"/>
    <property type="evidence" value="ECO:0007669"/>
    <property type="project" value="InterPro"/>
</dbReference>
<evidence type="ECO:0000256" key="6">
    <source>
        <dbReference type="ARBA" id="ARBA00022777"/>
    </source>
</evidence>
<name>A0A5J6WUX6_9GAMM</name>
<dbReference type="Gene3D" id="3.30.565.10">
    <property type="entry name" value="Histidine kinase-like ATPase, C-terminal domain"/>
    <property type="match status" value="1"/>
</dbReference>
<dbReference type="InterPro" id="IPR003661">
    <property type="entry name" value="HisK_dim/P_dom"/>
</dbReference>
<dbReference type="Gene3D" id="3.40.50.2300">
    <property type="match status" value="1"/>
</dbReference>
<evidence type="ECO:0000313" key="14">
    <source>
        <dbReference type="Proteomes" id="UP000594034"/>
    </source>
</evidence>
<dbReference type="SUPFAM" id="SSF53850">
    <property type="entry name" value="Periplasmic binding protein-like II"/>
    <property type="match status" value="2"/>
</dbReference>
<dbReference type="Gene3D" id="3.40.190.10">
    <property type="entry name" value="Periplasmic binding protein-like II"/>
    <property type="match status" value="4"/>
</dbReference>
<dbReference type="InterPro" id="IPR013656">
    <property type="entry name" value="PAS_4"/>
</dbReference>
<dbReference type="CDD" id="cd00082">
    <property type="entry name" value="HisKA"/>
    <property type="match status" value="1"/>
</dbReference>
<sequence>MLRPLLPLLLLFTTLSACALTLDNRAYVMPELHGETPSARQWIERGGRLRVGLLESAYRPFTIVTPDRRLEGITADYLGLLGGALNRTLELHRYANQEAALAALRRGDIDIYHLGNRLLRGEARQGLRLSARYFSNNASFFASHPLTTLPLAKPQKVAAVQGRVDVESFSHYYPNWTLHLYPDNQQALDALYFGQSDLLLCDLHSTYYLGSARFDKLQPLGDAYPGLTNRGFRFVTRASDEELTSLLDQTLELLDEQTRHLIFSNWSGPRPHGHSDEVQIYSADEQAWIAQAPPIKVWLMEDLYPYGLRDQDGERIGMTVDLLENISRRSGLRFEFVRYDSEVKLVRAMDSGKVDLIGAISREVAQEFNLLPSLPYSSSDIYVIVGKPERPAQRLSLLVGERVALSRYNPLRHRLTGSELHYADTPQQAMAWVASGEVDHAIVPLYFARHGLGEGSKSQLQIQARASDEPLNMGMAAAPSRLRLLQIINKTLRAMPPNELALLNHNWQRQKIPQPSLLERHQHALTLLLLVLAAAILLLLYRNRLLRRLAQSQQHQQNQLKEHLRFIEALIESLPHPIMVRDKAGHVLRCNQRYLDFMGKERSQITGREFAATLGNTLDEQAVNELEADFATVLQCRRGIFRDRLFRGPNGREQQVYHWTVPYFDHDKHLSGVINGWIDISERKRLETELIAAKQQADAANQAKSHFLATMSHEIRTPMNALLGVLELAMHDGGKADRDYLNLASDAAHSLQALLGDILDISTIEAGQIALHPTRCDPVAQISSLITLFQTEASRKGISLSLNTTAPEPPLWVMADGQRLRQIVTNLLSNAIKFTKAGGVEVTLTLSPGDPTHLALCVSDSGSGIAPEHLAHLSTPFYRGGAARHVPGTGLGLNIARQLCELMGGELQLESTPGVGTRASLTLPLPMADSPALPPRPQQAGAVHGLRLLVVDDHTPNLILLRQQLKHLGHEAILCTSAAEALEKLAREPVQLIVTDCQMPEMDGFALTRELRSRGVTTPIWGYTAHAMAEERERCLEAGMDECLFKPISLARLKAQLERQFG</sequence>
<dbReference type="InterPro" id="IPR000700">
    <property type="entry name" value="PAS-assoc_C"/>
</dbReference>
<feature type="modified residue" description="4-aspartylphosphate" evidence="7">
    <location>
        <position position="996"/>
    </location>
</feature>
<evidence type="ECO:0000256" key="3">
    <source>
        <dbReference type="ARBA" id="ARBA00022553"/>
    </source>
</evidence>
<feature type="signal peptide" evidence="8">
    <location>
        <begin position="1"/>
        <end position="19"/>
    </location>
</feature>
<keyword evidence="14" id="KW-1185">Reference proteome</keyword>
<dbReference type="InterPro" id="IPR035965">
    <property type="entry name" value="PAS-like_dom_sf"/>
</dbReference>
<dbReference type="AlphaFoldDB" id="A0A5J6WUX6"/>
<keyword evidence="6" id="KW-0418">Kinase</keyword>
<dbReference type="InterPro" id="IPR011006">
    <property type="entry name" value="CheY-like_superfamily"/>
</dbReference>
<dbReference type="SUPFAM" id="SSF55785">
    <property type="entry name" value="PYP-like sensor domain (PAS domain)"/>
    <property type="match status" value="1"/>
</dbReference>
<dbReference type="InterPro" id="IPR000014">
    <property type="entry name" value="PAS"/>
</dbReference>
<dbReference type="InterPro" id="IPR036890">
    <property type="entry name" value="HATPase_C_sf"/>
</dbReference>
<dbReference type="Pfam" id="PF08448">
    <property type="entry name" value="PAS_4"/>
    <property type="match status" value="1"/>
</dbReference>
<dbReference type="Pfam" id="PF00512">
    <property type="entry name" value="HisKA"/>
    <property type="match status" value="1"/>
</dbReference>
<dbReference type="SUPFAM" id="SSF55874">
    <property type="entry name" value="ATPase domain of HSP90 chaperone/DNA topoisomerase II/histidine kinase"/>
    <property type="match status" value="1"/>
</dbReference>
<organism evidence="13 14">
    <name type="scientific">Aeromonas simiae</name>
    <dbReference type="NCBI Taxonomy" id="218936"/>
    <lineage>
        <taxon>Bacteria</taxon>
        <taxon>Pseudomonadati</taxon>
        <taxon>Pseudomonadota</taxon>
        <taxon>Gammaproteobacteria</taxon>
        <taxon>Aeromonadales</taxon>
        <taxon>Aeromonadaceae</taxon>
        <taxon>Aeromonas</taxon>
    </lineage>
</organism>
<dbReference type="PROSITE" id="PS50109">
    <property type="entry name" value="HIS_KIN"/>
    <property type="match status" value="1"/>
</dbReference>
<dbReference type="Gene3D" id="1.10.287.130">
    <property type="match status" value="1"/>
</dbReference>
<keyword evidence="5 8" id="KW-0732">Signal</keyword>
<evidence type="ECO:0000259" key="12">
    <source>
        <dbReference type="PROSITE" id="PS50113"/>
    </source>
</evidence>
<dbReference type="CDD" id="cd00130">
    <property type="entry name" value="PAS"/>
    <property type="match status" value="1"/>
</dbReference>
<feature type="domain" description="PAC" evidence="12">
    <location>
        <begin position="639"/>
        <end position="692"/>
    </location>
</feature>
<dbReference type="PROSITE" id="PS50112">
    <property type="entry name" value="PAS"/>
    <property type="match status" value="1"/>
</dbReference>
<dbReference type="Gene3D" id="3.30.450.20">
    <property type="entry name" value="PAS domain"/>
    <property type="match status" value="1"/>
</dbReference>
<dbReference type="SMART" id="SM00388">
    <property type="entry name" value="HisKA"/>
    <property type="match status" value="1"/>
</dbReference>
<comment type="catalytic activity">
    <reaction evidence="1">
        <text>ATP + protein L-histidine = ADP + protein N-phospho-L-histidine.</text>
        <dbReference type="EC" id="2.7.13.3"/>
    </reaction>
</comment>
<dbReference type="InterPro" id="IPR004358">
    <property type="entry name" value="Sig_transdc_His_kin-like_C"/>
</dbReference>
<dbReference type="PROSITE" id="PS50110">
    <property type="entry name" value="RESPONSE_REGULATORY"/>
    <property type="match status" value="1"/>
</dbReference>